<dbReference type="PANTHER" id="PTHR31811">
    <property type="entry name" value="TRNA A64-2'-O-RIBOSYLPHOSPHATE TRANSFERASE"/>
    <property type="match status" value="1"/>
</dbReference>
<evidence type="ECO:0000313" key="2">
    <source>
        <dbReference type="EMBL" id="KAF8820198.1"/>
    </source>
</evidence>
<organism evidence="2 3">
    <name type="scientific">Cardiosporidium cionae</name>
    <dbReference type="NCBI Taxonomy" id="476202"/>
    <lineage>
        <taxon>Eukaryota</taxon>
        <taxon>Sar</taxon>
        <taxon>Alveolata</taxon>
        <taxon>Apicomplexa</taxon>
        <taxon>Aconoidasida</taxon>
        <taxon>Nephromycida</taxon>
        <taxon>Cardiosporidium</taxon>
    </lineage>
</organism>
<evidence type="ECO:0000313" key="3">
    <source>
        <dbReference type="Proteomes" id="UP000823046"/>
    </source>
</evidence>
<sequence>MKKCKGKAAKQEMCGGEKIIFLNLHLLDLIYSEGGCILVDSTREGKRFPDSLSKVVPIWCATINSFVFNSPFPSEDCLQTRFKEVWTTVYPLPLERWHESMWLPSWLSYSDVSRITEKLQNFVTTLSNVMDDSTARCIRTKLRKFLLPLWVCPSNETQAITFIQRLQEDFLLSFHFYFIICVCASSTDPSPPPSDFFYIQGAADDQEMWNSARLTPSLFWANMNALLHCQDDLQCIKKIEAYVAAHRNNQSTREPSASLDSETMDIYKQPLSSIGGSSTGVFVCDGATAHKILKNLYEKTLPIHPHSPGYPKFHLIIRVGRKLFSLENPEITDSMTEPFYTVYKEYDCTYSKRPKDGKLWSDLLNTVLTWIWQAHYDFFRKNGKEEYPSILIFAHHEDDFTCVQFVVCACLVLFFGTSHPLIAAERTLSTKSKEEQTSIFCPRSSSFSFFMKGFPREILPMKPALTKTDLHRVANTLQ</sequence>
<reference evidence="2 3" key="1">
    <citation type="journal article" date="2020" name="bioRxiv">
        <title>Metabolic contributions of an alphaproteobacterial endosymbiont in the apicomplexan Cardiosporidium cionae.</title>
        <authorList>
            <person name="Hunter E.S."/>
            <person name="Paight C.J."/>
            <person name="Lane C.E."/>
        </authorList>
    </citation>
    <scope>NUCLEOTIDE SEQUENCE [LARGE SCALE GENOMIC DNA]</scope>
    <source>
        <strain evidence="2">ESH_2018</strain>
    </source>
</reference>
<dbReference type="InterPro" id="IPR033449">
    <property type="entry name" value="Rit1_N"/>
</dbReference>
<comment type="caution">
    <text evidence="2">The sequence shown here is derived from an EMBL/GenBank/DDBJ whole genome shotgun (WGS) entry which is preliminary data.</text>
</comment>
<dbReference type="InterPro" id="IPR007306">
    <property type="entry name" value="Rit1"/>
</dbReference>
<dbReference type="EMBL" id="JADAQX010000450">
    <property type="protein sequence ID" value="KAF8820198.1"/>
    <property type="molecule type" value="Genomic_DNA"/>
</dbReference>
<dbReference type="Pfam" id="PF17184">
    <property type="entry name" value="Rit1_C"/>
    <property type="match status" value="1"/>
</dbReference>
<evidence type="ECO:0000259" key="1">
    <source>
        <dbReference type="Pfam" id="PF17184"/>
    </source>
</evidence>
<gene>
    <name evidence="2" type="ORF">IE077_003449</name>
</gene>
<name>A0ABQ7J883_9APIC</name>
<protein>
    <recommendedName>
        <fullName evidence="1">Rit1 N-terminal domain-containing protein</fullName>
    </recommendedName>
</protein>
<feature type="domain" description="Rit1 N-terminal" evidence="1">
    <location>
        <begin position="22"/>
        <end position="241"/>
    </location>
</feature>
<dbReference type="PANTHER" id="PTHR31811:SF0">
    <property type="entry name" value="TRNA A64-2'-O-RIBOSYLPHOSPHATE TRANSFERASE"/>
    <property type="match status" value="1"/>
</dbReference>
<feature type="non-terminal residue" evidence="2">
    <location>
        <position position="478"/>
    </location>
</feature>
<dbReference type="Proteomes" id="UP000823046">
    <property type="component" value="Unassembled WGS sequence"/>
</dbReference>
<proteinExistence type="predicted"/>
<keyword evidence="3" id="KW-1185">Reference proteome</keyword>
<accession>A0ABQ7J883</accession>